<accession>A0A2P2NKJ3</accession>
<organism evidence="2">
    <name type="scientific">Rhizophora mucronata</name>
    <name type="common">Asiatic mangrove</name>
    <dbReference type="NCBI Taxonomy" id="61149"/>
    <lineage>
        <taxon>Eukaryota</taxon>
        <taxon>Viridiplantae</taxon>
        <taxon>Streptophyta</taxon>
        <taxon>Embryophyta</taxon>
        <taxon>Tracheophyta</taxon>
        <taxon>Spermatophyta</taxon>
        <taxon>Magnoliopsida</taxon>
        <taxon>eudicotyledons</taxon>
        <taxon>Gunneridae</taxon>
        <taxon>Pentapetalae</taxon>
        <taxon>rosids</taxon>
        <taxon>fabids</taxon>
        <taxon>Malpighiales</taxon>
        <taxon>Rhizophoraceae</taxon>
        <taxon>Rhizophora</taxon>
    </lineage>
</organism>
<evidence type="ECO:0000313" key="2">
    <source>
        <dbReference type="EMBL" id="MBX43028.1"/>
    </source>
</evidence>
<dbReference type="AlphaFoldDB" id="A0A2P2NKJ3"/>
<sequence>MQNKRHIQLIIPSLILLINFISSWCLPFPFSHSCFPVHLLFSPVQSVLFAHMKRAKGLRLIVVSMC</sequence>
<feature type="transmembrane region" description="Helical" evidence="1">
    <location>
        <begin position="7"/>
        <end position="24"/>
    </location>
</feature>
<keyword evidence="1" id="KW-1133">Transmembrane helix</keyword>
<proteinExistence type="predicted"/>
<reference evidence="2" key="1">
    <citation type="submission" date="2018-02" db="EMBL/GenBank/DDBJ databases">
        <title>Rhizophora mucronata_Transcriptome.</title>
        <authorList>
            <person name="Meera S.P."/>
            <person name="Sreeshan A."/>
            <person name="Augustine A."/>
        </authorList>
    </citation>
    <scope>NUCLEOTIDE SEQUENCE</scope>
    <source>
        <tissue evidence="2">Leaf</tissue>
    </source>
</reference>
<name>A0A2P2NKJ3_RHIMU</name>
<keyword evidence="1" id="KW-0472">Membrane</keyword>
<dbReference type="EMBL" id="GGEC01062544">
    <property type="protein sequence ID" value="MBX43028.1"/>
    <property type="molecule type" value="Transcribed_RNA"/>
</dbReference>
<keyword evidence="1" id="KW-0812">Transmembrane</keyword>
<evidence type="ECO:0000256" key="1">
    <source>
        <dbReference type="SAM" id="Phobius"/>
    </source>
</evidence>
<protein>
    <submittedName>
        <fullName evidence="2">Uncharacterized protein</fullName>
    </submittedName>
</protein>